<dbReference type="EMBL" id="AP017312">
    <property type="protein sequence ID" value="BAU27681.1"/>
    <property type="molecule type" value="Genomic_DNA"/>
</dbReference>
<comment type="subcellular location">
    <subcellularLocation>
        <location evidence="1">Cell membrane</location>
    </subcellularLocation>
</comment>
<dbReference type="Pfam" id="PF04347">
    <property type="entry name" value="FliO"/>
    <property type="match status" value="1"/>
</dbReference>
<keyword evidence="6" id="KW-0282">Flagellum</keyword>
<organism evidence="6 7">
    <name type="scientific">Aneurinibacillus soli</name>
    <dbReference type="NCBI Taxonomy" id="1500254"/>
    <lineage>
        <taxon>Bacteria</taxon>
        <taxon>Bacillati</taxon>
        <taxon>Bacillota</taxon>
        <taxon>Bacilli</taxon>
        <taxon>Bacillales</taxon>
        <taxon>Paenibacillaceae</taxon>
        <taxon>Aneurinibacillus group</taxon>
        <taxon>Aneurinibacillus</taxon>
    </lineage>
</organism>
<keyword evidence="4" id="KW-1133">Transmembrane helix</keyword>
<name>A0A0U5AVB6_9BACL</name>
<dbReference type="Proteomes" id="UP000217696">
    <property type="component" value="Chromosome"/>
</dbReference>
<keyword evidence="6" id="KW-0966">Cell projection</keyword>
<evidence type="ECO:0000256" key="3">
    <source>
        <dbReference type="ARBA" id="ARBA00022692"/>
    </source>
</evidence>
<evidence type="ECO:0000256" key="5">
    <source>
        <dbReference type="ARBA" id="ARBA00023136"/>
    </source>
</evidence>
<dbReference type="KEGG" id="asoc:CB4_01855"/>
<evidence type="ECO:0000256" key="2">
    <source>
        <dbReference type="ARBA" id="ARBA00022475"/>
    </source>
</evidence>
<evidence type="ECO:0000313" key="7">
    <source>
        <dbReference type="Proteomes" id="UP000217696"/>
    </source>
</evidence>
<dbReference type="AlphaFoldDB" id="A0A0U5AVB6"/>
<reference evidence="6 7" key="1">
    <citation type="submission" date="2015-12" db="EMBL/GenBank/DDBJ databases">
        <title>Genome sequence of Aneurinibacillus soli.</title>
        <authorList>
            <person name="Lee J.S."/>
            <person name="Lee K.C."/>
            <person name="Kim K.K."/>
            <person name="Lee B.W."/>
        </authorList>
    </citation>
    <scope>NUCLEOTIDE SEQUENCE [LARGE SCALE GENOMIC DNA]</scope>
    <source>
        <strain evidence="6 7">CB4</strain>
    </source>
</reference>
<accession>A0A0U5AVB6</accession>
<evidence type="ECO:0000256" key="4">
    <source>
        <dbReference type="ARBA" id="ARBA00022989"/>
    </source>
</evidence>
<evidence type="ECO:0000313" key="6">
    <source>
        <dbReference type="EMBL" id="BAU27681.1"/>
    </source>
</evidence>
<sequence length="204" mass="22781">MKHRIHLKVCSFLTGIWWAVGAGQTYANAPLPTKSALNEPEVISNSPTTSMPMLLIQTMLALALIIGLIYILFRFLGKRTNIFFGRTAIRSLGGCSVGPQKSVQIIQVGSSLYLVGVGEDINLLRHIEGEEVDEIISLLESQGQQSVSSISSFQTLMGRISKKQIDKGQPADRNFQALFQSKMEEAKQRRQRVEKELFNEEEKE</sequence>
<keyword evidence="6" id="KW-0969">Cilium</keyword>
<keyword evidence="3" id="KW-0812">Transmembrane</keyword>
<dbReference type="RefSeq" id="WP_096465208.1">
    <property type="nucleotide sequence ID" value="NZ_AP017312.1"/>
</dbReference>
<dbReference type="GO" id="GO:0044781">
    <property type="term" value="P:bacterial-type flagellum organization"/>
    <property type="evidence" value="ECO:0007669"/>
    <property type="project" value="InterPro"/>
</dbReference>
<gene>
    <name evidence="6" type="ORF">CB4_01855</name>
</gene>
<dbReference type="InterPro" id="IPR022781">
    <property type="entry name" value="Flagellar_biosynth_FliO"/>
</dbReference>
<keyword evidence="7" id="KW-1185">Reference proteome</keyword>
<dbReference type="GO" id="GO:0016020">
    <property type="term" value="C:membrane"/>
    <property type="evidence" value="ECO:0007669"/>
    <property type="project" value="InterPro"/>
</dbReference>
<evidence type="ECO:0000256" key="1">
    <source>
        <dbReference type="ARBA" id="ARBA00004236"/>
    </source>
</evidence>
<proteinExistence type="predicted"/>
<dbReference type="OrthoDB" id="2376965at2"/>
<keyword evidence="2" id="KW-1003">Cell membrane</keyword>
<protein>
    <submittedName>
        <fullName evidence="6">Flagellar biosynthesis protein, FliO</fullName>
    </submittedName>
</protein>
<keyword evidence="5" id="KW-0472">Membrane</keyword>